<sequence>MCSVLILASTCRRRFSNVHLTPAGTVLNSNSALISRRINRRKMKNCNNNDLLKVLKMETTYNELPAHNLLMSSKNDINKLFDYINKNEELSKLMNSCGTYVYLKYLGVVIFSIKENVQISHLSEFIQYLLNKNVFGSSTFTKIRKSKDSDTYNTPFIICLVLIVRVCLSPFLNNILYCHMQNEIITFIIFKPTKKSVHCFFSFFTILL</sequence>
<proteinExistence type="predicted"/>
<dbReference type="KEGG" id="pfd:PFDG_00455"/>
<organism evidence="1 2">
    <name type="scientific">Plasmodium falciparum (isolate Dd2)</name>
    <dbReference type="NCBI Taxonomy" id="57267"/>
    <lineage>
        <taxon>Eukaryota</taxon>
        <taxon>Sar</taxon>
        <taxon>Alveolata</taxon>
        <taxon>Apicomplexa</taxon>
        <taxon>Aconoidasida</taxon>
        <taxon>Haemosporida</taxon>
        <taxon>Plasmodiidae</taxon>
        <taxon>Plasmodium</taxon>
        <taxon>Plasmodium (Laverania)</taxon>
    </lineage>
</organism>
<gene>
    <name evidence="1" type="ORF">PFDG_00455</name>
</gene>
<dbReference type="AlphaFoldDB" id="A0A0L7LWV0"/>
<evidence type="ECO:0000313" key="2">
    <source>
        <dbReference type="Proteomes" id="UP000054282"/>
    </source>
</evidence>
<evidence type="ECO:0000313" key="1">
    <source>
        <dbReference type="EMBL" id="KOB85094.1"/>
    </source>
</evidence>
<reference evidence="2" key="1">
    <citation type="submission" date="2006-09" db="EMBL/GenBank/DDBJ databases">
        <title>Annotation of Plasmodium falciparum Dd2.</title>
        <authorList>
            <consortium name="The Broad Institute Genome Sequencing Platform"/>
            <person name="Volkman S.K."/>
            <person name="Neafsey D.E."/>
            <person name="Dash A.P."/>
            <person name="Chitnis C.E."/>
            <person name="Hartl D.L."/>
            <person name="Young S.K."/>
            <person name="Zeng Q."/>
            <person name="Koehrsen M."/>
            <person name="Alvarado L."/>
            <person name="Berlin A."/>
            <person name="Borenstein D."/>
            <person name="Chapman S.B."/>
            <person name="Chen Z."/>
            <person name="Engels R."/>
            <person name="Freedman E."/>
            <person name="Gellesch M."/>
            <person name="Goldberg J."/>
            <person name="Griggs A."/>
            <person name="Gujja S."/>
            <person name="Heilman E.R."/>
            <person name="Heiman D.I."/>
            <person name="Howarth C."/>
            <person name="Jen D."/>
            <person name="Larson L."/>
            <person name="Mehta T."/>
            <person name="Neiman D."/>
            <person name="Park D."/>
            <person name="Pearson M."/>
            <person name="Roberts A."/>
            <person name="Saif S."/>
            <person name="Shea T."/>
            <person name="Shenoy N."/>
            <person name="Sisk P."/>
            <person name="Stolte C."/>
            <person name="Sykes S."/>
            <person name="Walk T."/>
            <person name="White J."/>
            <person name="Yandava C."/>
            <person name="Haas B."/>
            <person name="Henn M.R."/>
            <person name="Nusbaum C."/>
            <person name="Birren B."/>
        </authorList>
    </citation>
    <scope>NUCLEOTIDE SEQUENCE [LARGE SCALE GENOMIC DNA]</scope>
</reference>
<dbReference type="Proteomes" id="UP000054282">
    <property type="component" value="Unassembled WGS sequence"/>
</dbReference>
<accession>A0A0L7LWV0</accession>
<dbReference type="EMBL" id="DS016092">
    <property type="protein sequence ID" value="KOB85094.1"/>
    <property type="molecule type" value="Genomic_DNA"/>
</dbReference>
<protein>
    <submittedName>
        <fullName evidence="1">Uncharacterized protein</fullName>
    </submittedName>
</protein>
<dbReference type="OrthoDB" id="383171at2759"/>
<reference evidence="2" key="2">
    <citation type="submission" date="2006-09" db="EMBL/GenBank/DDBJ databases">
        <title>The genome sequence of Plasmodium falciparum Dd2.</title>
        <authorList>
            <consortium name="The Broad Institute Genome Sequencing Platform"/>
            <person name="Birren B."/>
            <person name="Lander E."/>
            <person name="Galagan J."/>
            <person name="Nusbaum C."/>
            <person name="Devon K."/>
            <person name="Henn M."/>
            <person name="Jaffe D."/>
            <person name="Butler J."/>
            <person name="Alvarez P."/>
            <person name="Gnerre S."/>
            <person name="Grabherr M."/>
            <person name="Kleber M."/>
            <person name="Mauceli E."/>
            <person name="Brockman W."/>
            <person name="MacCallum I.A."/>
            <person name="Rounsley S."/>
            <person name="Young S."/>
            <person name="LaButti K."/>
            <person name="Pushparaj V."/>
            <person name="DeCaprio D."/>
            <person name="Crawford M."/>
            <person name="Koehrsen M."/>
            <person name="Engels R."/>
            <person name="Montgomery P."/>
            <person name="Pearson M."/>
            <person name="Howarth C."/>
            <person name="Larson L."/>
            <person name="Luoma S."/>
            <person name="White J."/>
            <person name="Kodira C."/>
            <person name="Zeng Q."/>
            <person name="O'Leary S."/>
            <person name="Yandava C."/>
            <person name="Alvarado L."/>
            <person name="Wirth D."/>
            <person name="Volkman S."/>
            <person name="Hartl D."/>
        </authorList>
    </citation>
    <scope>NUCLEOTIDE SEQUENCE [LARGE SCALE GENOMIC DNA]</scope>
</reference>
<name>A0A0L7LWV0_PLAF4</name>